<dbReference type="Pfam" id="PF13202">
    <property type="entry name" value="EF-hand_5"/>
    <property type="match status" value="2"/>
</dbReference>
<dbReference type="SUPFAM" id="SSF47473">
    <property type="entry name" value="EF-hand"/>
    <property type="match status" value="1"/>
</dbReference>
<dbReference type="PROSITE" id="PS00018">
    <property type="entry name" value="EF_HAND_1"/>
    <property type="match status" value="1"/>
</dbReference>
<dbReference type="Gene3D" id="3.90.70.10">
    <property type="entry name" value="Cysteine proteinases"/>
    <property type="match status" value="1"/>
</dbReference>
<evidence type="ECO:0000259" key="1">
    <source>
        <dbReference type="PROSITE" id="PS50222"/>
    </source>
</evidence>
<organism evidence="2 3">
    <name type="scientific">bacterium (Candidatus Blackallbacteria) CG17_big_fil_post_rev_8_21_14_2_50_48_46</name>
    <dbReference type="NCBI Taxonomy" id="2014261"/>
    <lineage>
        <taxon>Bacteria</taxon>
        <taxon>Candidatus Blackallbacteria</taxon>
    </lineage>
</organism>
<dbReference type="AlphaFoldDB" id="A0A2M7G0J5"/>
<proteinExistence type="predicted"/>
<evidence type="ECO:0000313" key="3">
    <source>
        <dbReference type="Proteomes" id="UP000231019"/>
    </source>
</evidence>
<dbReference type="InterPro" id="IPR039564">
    <property type="entry name" value="Peptidase_C39-like"/>
</dbReference>
<accession>A0A2M7G0J5</accession>
<dbReference type="GO" id="GO:0005509">
    <property type="term" value="F:calcium ion binding"/>
    <property type="evidence" value="ECO:0007669"/>
    <property type="project" value="InterPro"/>
</dbReference>
<dbReference type="Pfam" id="PF13529">
    <property type="entry name" value="Peptidase_C39_2"/>
    <property type="match status" value="1"/>
</dbReference>
<gene>
    <name evidence="2" type="ORF">COW36_17635</name>
</gene>
<dbReference type="InterPro" id="IPR002048">
    <property type="entry name" value="EF_hand_dom"/>
</dbReference>
<sequence length="702" mass="77294">MSIGENMNFYLDKAMKWARNNEGQASFLEETDTNHDGQLTVQELKQSFDGNHDGYLDAQELEQLAIKAGGADFDKTTIKSLGAALATAQSELPLFSKNDAGEWNSSAELKSFQTQAVTVLPFSDRTLASRDLKSVAQARQGLFRVQEQVGNSCGTTSLSMLLKYFQGHTLENSVPTIDKYIRAKGTLEFVLPTGKIKSVELDGYTAPRDIVKYANQRGMRAGLKNNSSLADLKGMLEKGVPCLCLTDWNFSENGSHPSQAEPDAQSLHWVNVIGYEYKKTGSSRARPELYFKIANPHGIVQTVSAKDFDKVWAGTGPGLEQKVTGNQRINTGMQRLFVAMVPRDEEALVIAPDGTRHKAGAISVPTGSDGIRGRLAQVGSELMQKAGEFQENLAQRGGQLIQEAQSGWAKDGVWGALSHLWSGDASQVEAIRKRAKTATVEQRAEIVNHLLSAGINRSHIQDLVYNILKDTSWEQFPELIGQIDMRKLASRLENDTQAGQVLAWIAKTEVKNGKTGPKFDAFAVCLAQNHREAAIEAFLNSHFTREGQLLHKVPAAAVRLMVEKLMEGVTDSAEETAIYHLLQGTSWEQFDQVLSRLNMGGVASELENAQELGNLTAWVTELGMKTQHWSGLSEILTQLESTLEYTRADDVLGTALTATSVKGQLNQIPAHLRKRMIDLLDDRTRWRSDAAIQALNALQKIK</sequence>
<name>A0A2M7G0J5_9BACT</name>
<protein>
    <recommendedName>
        <fullName evidence="1">EF-hand domain-containing protein</fullName>
    </recommendedName>
</protein>
<comment type="caution">
    <text evidence="2">The sequence shown here is derived from an EMBL/GenBank/DDBJ whole genome shotgun (WGS) entry which is preliminary data.</text>
</comment>
<feature type="domain" description="EF-hand" evidence="1">
    <location>
        <begin position="46"/>
        <end position="71"/>
    </location>
</feature>
<dbReference type="PROSITE" id="PS50222">
    <property type="entry name" value="EF_HAND_2"/>
    <property type="match status" value="1"/>
</dbReference>
<dbReference type="Proteomes" id="UP000231019">
    <property type="component" value="Unassembled WGS sequence"/>
</dbReference>
<dbReference type="InterPro" id="IPR018247">
    <property type="entry name" value="EF_Hand_1_Ca_BS"/>
</dbReference>
<dbReference type="EMBL" id="PFFQ01000053">
    <property type="protein sequence ID" value="PIW15241.1"/>
    <property type="molecule type" value="Genomic_DNA"/>
</dbReference>
<dbReference type="InterPro" id="IPR011992">
    <property type="entry name" value="EF-hand-dom_pair"/>
</dbReference>
<evidence type="ECO:0000313" key="2">
    <source>
        <dbReference type="EMBL" id="PIW15241.1"/>
    </source>
</evidence>
<reference evidence="2 3" key="1">
    <citation type="submission" date="2017-09" db="EMBL/GenBank/DDBJ databases">
        <title>Depth-based differentiation of microbial function through sediment-hosted aquifers and enrichment of novel symbionts in the deep terrestrial subsurface.</title>
        <authorList>
            <person name="Probst A.J."/>
            <person name="Ladd B."/>
            <person name="Jarett J.K."/>
            <person name="Geller-Mcgrath D.E."/>
            <person name="Sieber C.M."/>
            <person name="Emerson J.B."/>
            <person name="Anantharaman K."/>
            <person name="Thomas B.C."/>
            <person name="Malmstrom R."/>
            <person name="Stieglmeier M."/>
            <person name="Klingl A."/>
            <person name="Woyke T."/>
            <person name="Ryan C.M."/>
            <person name="Banfield J.F."/>
        </authorList>
    </citation>
    <scope>NUCLEOTIDE SEQUENCE [LARGE SCALE GENOMIC DNA]</scope>
    <source>
        <strain evidence="2">CG17_big_fil_post_rev_8_21_14_2_50_48_46</strain>
    </source>
</reference>